<evidence type="ECO:0000313" key="4">
    <source>
        <dbReference type="Proteomes" id="UP000062768"/>
    </source>
</evidence>
<dbReference type="KEGG" id="mfi:DSM1535_2140"/>
<dbReference type="EMBL" id="CP006933">
    <property type="protein sequence ID" value="AIS32263.1"/>
    <property type="molecule type" value="Genomic_DNA"/>
</dbReference>
<evidence type="ECO:0000313" key="2">
    <source>
        <dbReference type="EMBL" id="CEA14462.1"/>
    </source>
</evidence>
<dbReference type="Proteomes" id="UP000029661">
    <property type="component" value="Chromosome"/>
</dbReference>
<reference evidence="1" key="1">
    <citation type="submission" date="2013-12" db="EMBL/GenBank/DDBJ databases">
        <title>The complete genome sequence of Methanobacterium sp. BRM9.</title>
        <authorList>
            <consortium name="Pastoral Greenhouse Gas Research Consortium"/>
            <person name="Kelly W.J."/>
            <person name="Leahy S.C."/>
            <person name="Perry R."/>
            <person name="Li D."/>
            <person name="Altermann E."/>
            <person name="Lambie S.C."/>
            <person name="Attwood G.T."/>
        </authorList>
    </citation>
    <scope>NUCLEOTIDE SEQUENCE [LARGE SCALE GENOMIC DNA]</scope>
    <source>
        <strain evidence="1">BRM9</strain>
    </source>
</reference>
<dbReference type="EMBL" id="LN734822">
    <property type="protein sequence ID" value="CEL24499.1"/>
    <property type="molecule type" value="Genomic_DNA"/>
</dbReference>
<gene>
    <name evidence="1" type="ORF">BRM9_1449</name>
    <name evidence="2" type="ORF">DSM1535_2140</name>
    <name evidence="3" type="ORF">MB9_0858</name>
</gene>
<dbReference type="PATRIC" id="fig|2162.10.peg.891"/>
<evidence type="ECO:0000313" key="1">
    <source>
        <dbReference type="EMBL" id="AIS32263.1"/>
    </source>
</evidence>
<dbReference type="RefSeq" id="WP_231553406.1">
    <property type="nucleotide sequence ID" value="NZ_CP006933.1"/>
</dbReference>
<reference evidence="3" key="3">
    <citation type="submission" date="2014-09" db="EMBL/GenBank/DDBJ databases">
        <authorList>
            <person name="Bishop-Lilly K.A."/>
            <person name="Broomall S.M."/>
            <person name="Chain P.S."/>
            <person name="Chertkov O."/>
            <person name="Coyne S.R."/>
            <person name="Daligault H.E."/>
            <person name="Davenport K.W."/>
            <person name="Erkkila T."/>
            <person name="Frey K.G."/>
            <person name="Gibbons H.S."/>
            <person name="Gu W."/>
            <person name="Jaissle J."/>
            <person name="Johnson S.L."/>
            <person name="Koroleva G.I."/>
            <person name="Ladner J.T."/>
            <person name="Lo C.-C."/>
            <person name="Minogue T.D."/>
            <person name="Munk C."/>
            <person name="Palacios G.F."/>
            <person name="Redden C.L."/>
            <person name="Rosenzweig C.N."/>
            <person name="Scholz M.B."/>
            <person name="Teshima H."/>
            <person name="Xu Y."/>
        </authorList>
    </citation>
    <scope>NUCLEOTIDE SEQUENCE</scope>
    <source>
        <strain evidence="3">Mb9</strain>
    </source>
</reference>
<protein>
    <submittedName>
        <fullName evidence="2">Uncharacterized protein</fullName>
    </submittedName>
</protein>
<sequence>MDGACVELTALEIEELQEKLLIIRRFISQEKGYKNFYYQGIDLEDKKSPVGWLNKLLKLDDSEELLQNCIMELEDMKNNPRSFTPEEFHEFLIDQDWKFLYKKYGMETIEDVKKLDMERFMELL</sequence>
<evidence type="ECO:0000313" key="3">
    <source>
        <dbReference type="EMBL" id="CEL24499.1"/>
    </source>
</evidence>
<dbReference type="STRING" id="2162.BRM9_1449"/>
<reference evidence="2" key="2">
    <citation type="submission" date="2014-08" db="EMBL/GenBank/DDBJ databases">
        <authorList>
            <person name="Wibberg D."/>
        </authorList>
    </citation>
    <scope>NUCLEOTIDE SEQUENCE</scope>
</reference>
<accession>A0A090IAH4</accession>
<name>A0A090IAH4_METFO</name>
<dbReference type="Proteomes" id="UP000062768">
    <property type="component" value="Chromosome I"/>
</dbReference>
<proteinExistence type="predicted"/>
<dbReference type="AlphaFoldDB" id="A0A090IAH4"/>
<dbReference type="EMBL" id="LN515531">
    <property type="protein sequence ID" value="CEA14462.1"/>
    <property type="molecule type" value="Genomic_DNA"/>
</dbReference>
<organism evidence="2">
    <name type="scientific">Methanobacterium formicicum</name>
    <dbReference type="NCBI Taxonomy" id="2162"/>
    <lineage>
        <taxon>Archaea</taxon>
        <taxon>Methanobacteriati</taxon>
        <taxon>Methanobacteriota</taxon>
        <taxon>Methanomada group</taxon>
        <taxon>Methanobacteria</taxon>
        <taxon>Methanobacteriales</taxon>
        <taxon>Methanobacteriaceae</taxon>
        <taxon>Methanobacterium</taxon>
    </lineage>
</organism>
<keyword evidence="4" id="KW-1185">Reference proteome</keyword>
<dbReference type="KEGG" id="mfc:BRM9_1449"/>
<dbReference type="GeneID" id="26739112"/>